<proteinExistence type="predicted"/>
<organism evidence="2 3">
    <name type="scientific">Liparis tanakae</name>
    <name type="common">Tanaka's snailfish</name>
    <dbReference type="NCBI Taxonomy" id="230148"/>
    <lineage>
        <taxon>Eukaryota</taxon>
        <taxon>Metazoa</taxon>
        <taxon>Chordata</taxon>
        <taxon>Craniata</taxon>
        <taxon>Vertebrata</taxon>
        <taxon>Euteleostomi</taxon>
        <taxon>Actinopterygii</taxon>
        <taxon>Neopterygii</taxon>
        <taxon>Teleostei</taxon>
        <taxon>Neoteleostei</taxon>
        <taxon>Acanthomorphata</taxon>
        <taxon>Eupercaria</taxon>
        <taxon>Perciformes</taxon>
        <taxon>Cottioidei</taxon>
        <taxon>Cottales</taxon>
        <taxon>Liparidae</taxon>
        <taxon>Liparis</taxon>
    </lineage>
</organism>
<gene>
    <name evidence="2" type="ORF">EYF80_059494</name>
</gene>
<evidence type="ECO:0000313" key="3">
    <source>
        <dbReference type="Proteomes" id="UP000314294"/>
    </source>
</evidence>
<dbReference type="EMBL" id="SRLO01004586">
    <property type="protein sequence ID" value="TNN30353.1"/>
    <property type="molecule type" value="Genomic_DNA"/>
</dbReference>
<protein>
    <submittedName>
        <fullName evidence="2">Uncharacterized protein</fullName>
    </submittedName>
</protein>
<comment type="caution">
    <text evidence="2">The sequence shown here is derived from an EMBL/GenBank/DDBJ whole genome shotgun (WGS) entry which is preliminary data.</text>
</comment>
<evidence type="ECO:0000313" key="2">
    <source>
        <dbReference type="EMBL" id="TNN30353.1"/>
    </source>
</evidence>
<keyword evidence="3" id="KW-1185">Reference proteome</keyword>
<reference evidence="2 3" key="1">
    <citation type="submission" date="2019-03" db="EMBL/GenBank/DDBJ databases">
        <title>First draft genome of Liparis tanakae, snailfish: a comprehensive survey of snailfish specific genes.</title>
        <authorList>
            <person name="Kim W."/>
            <person name="Song I."/>
            <person name="Jeong J.-H."/>
            <person name="Kim D."/>
            <person name="Kim S."/>
            <person name="Ryu S."/>
            <person name="Song J.Y."/>
            <person name="Lee S.K."/>
        </authorList>
    </citation>
    <scope>NUCLEOTIDE SEQUENCE [LARGE SCALE GENOMIC DNA]</scope>
    <source>
        <tissue evidence="2">Muscle</tissue>
    </source>
</reference>
<feature type="region of interest" description="Disordered" evidence="1">
    <location>
        <begin position="26"/>
        <end position="123"/>
    </location>
</feature>
<evidence type="ECO:0000256" key="1">
    <source>
        <dbReference type="SAM" id="MobiDB-lite"/>
    </source>
</evidence>
<feature type="compositionally biased region" description="Basic and acidic residues" evidence="1">
    <location>
        <begin position="55"/>
        <end position="72"/>
    </location>
</feature>
<feature type="compositionally biased region" description="Low complexity" evidence="1">
    <location>
        <begin position="82"/>
        <end position="107"/>
    </location>
</feature>
<accession>A0A4Z2ENI9</accession>
<dbReference type="Proteomes" id="UP000314294">
    <property type="component" value="Unassembled WGS sequence"/>
</dbReference>
<sequence>MHRGVPRVSRDAPLTQGAFRHLRQTVQFFDVNPAPGGDGAARRQKTKQEGNFGKTQRDSKSSKESTERDGRRLAPRPKPRAPAEASRPGRSLAPRPTPRAPAEASRPGRSLAPRPVFRERCRG</sequence>
<name>A0A4Z2ENI9_9TELE</name>
<dbReference type="AlphaFoldDB" id="A0A4Z2ENI9"/>